<dbReference type="Proteomes" id="UP000324632">
    <property type="component" value="Chromosome 13"/>
</dbReference>
<keyword evidence="3" id="KW-1185">Reference proteome</keyword>
<gene>
    <name evidence="2" type="ORF">E1301_Tti004847</name>
</gene>
<evidence type="ECO:0000313" key="2">
    <source>
        <dbReference type="EMBL" id="KAA0712690.1"/>
    </source>
</evidence>
<feature type="compositionally biased region" description="Basic and acidic residues" evidence="1">
    <location>
        <begin position="100"/>
        <end position="109"/>
    </location>
</feature>
<dbReference type="AlphaFoldDB" id="A0A5A9NSJ8"/>
<reference evidence="2 3" key="1">
    <citation type="journal article" date="2019" name="Mol. Ecol. Resour.">
        <title>Chromosome-level genome assembly of Triplophysa tibetana, a fish adapted to the harsh high-altitude environment of the Tibetan Plateau.</title>
        <authorList>
            <person name="Yang X."/>
            <person name="Liu H."/>
            <person name="Ma Z."/>
            <person name="Zou Y."/>
            <person name="Zou M."/>
            <person name="Mao Y."/>
            <person name="Li X."/>
            <person name="Wang H."/>
            <person name="Chen T."/>
            <person name="Wang W."/>
            <person name="Yang R."/>
        </authorList>
    </citation>
    <scope>NUCLEOTIDE SEQUENCE [LARGE SCALE GENOMIC DNA]</scope>
    <source>
        <strain evidence="2">TTIB1903HZAU</strain>
        <tissue evidence="2">Muscle</tissue>
    </source>
</reference>
<organism evidence="2 3">
    <name type="scientific">Triplophysa tibetana</name>
    <dbReference type="NCBI Taxonomy" id="1572043"/>
    <lineage>
        <taxon>Eukaryota</taxon>
        <taxon>Metazoa</taxon>
        <taxon>Chordata</taxon>
        <taxon>Craniata</taxon>
        <taxon>Vertebrata</taxon>
        <taxon>Euteleostomi</taxon>
        <taxon>Actinopterygii</taxon>
        <taxon>Neopterygii</taxon>
        <taxon>Teleostei</taxon>
        <taxon>Ostariophysi</taxon>
        <taxon>Cypriniformes</taxon>
        <taxon>Nemacheilidae</taxon>
        <taxon>Triplophysa</taxon>
    </lineage>
</organism>
<proteinExistence type="predicted"/>
<dbReference type="EMBL" id="SOYY01000013">
    <property type="protein sequence ID" value="KAA0712690.1"/>
    <property type="molecule type" value="Genomic_DNA"/>
</dbReference>
<evidence type="ECO:0000256" key="1">
    <source>
        <dbReference type="SAM" id="MobiDB-lite"/>
    </source>
</evidence>
<protein>
    <submittedName>
        <fullName evidence="2">Uncharacterized protein</fullName>
    </submittedName>
</protein>
<evidence type="ECO:0000313" key="3">
    <source>
        <dbReference type="Proteomes" id="UP000324632"/>
    </source>
</evidence>
<comment type="caution">
    <text evidence="2">The sequence shown here is derived from an EMBL/GenBank/DDBJ whole genome shotgun (WGS) entry which is preliminary data.</text>
</comment>
<sequence>MAALLTYHSNGLNATSMSSGPIERSATKAKLLVSRYLKTTRRNDTLGSRDYHKKMFILNLKKIESLSPLVKQLNLRRRSDCESSPPGQTDSAKQYANGGEEPKTPIEKKNLRRTQAQPGDSSSPLAKAAASAQAQQCLHNKAK</sequence>
<feature type="compositionally biased region" description="Polar residues" evidence="1">
    <location>
        <begin position="85"/>
        <end position="94"/>
    </location>
</feature>
<accession>A0A5A9NSJ8</accession>
<name>A0A5A9NSJ8_9TELE</name>
<feature type="compositionally biased region" description="Low complexity" evidence="1">
    <location>
        <begin position="121"/>
        <end position="136"/>
    </location>
</feature>
<feature type="region of interest" description="Disordered" evidence="1">
    <location>
        <begin position="76"/>
        <end position="143"/>
    </location>
</feature>